<comment type="subunit">
    <text evidence="1">Homodimer.</text>
</comment>
<dbReference type="GO" id="GO:0004824">
    <property type="term" value="F:lysine-tRNA ligase activity"/>
    <property type="evidence" value="ECO:0007669"/>
    <property type="project" value="InterPro"/>
</dbReference>
<comment type="catalytic activity">
    <reaction evidence="5">
        <text>D-beta-lysine + L-lysyl-[protein] + ATP = N(6)-((3R)-3,6-diaminohexanoyl)-L-lysyl-[protein] + AMP + diphosphate + H(+)</text>
        <dbReference type="Rhea" id="RHEA:83435"/>
        <dbReference type="Rhea" id="RHEA-COMP:9752"/>
        <dbReference type="Rhea" id="RHEA-COMP:20131"/>
        <dbReference type="ChEBI" id="CHEBI:15378"/>
        <dbReference type="ChEBI" id="CHEBI:29969"/>
        <dbReference type="ChEBI" id="CHEBI:30616"/>
        <dbReference type="ChEBI" id="CHEBI:33019"/>
        <dbReference type="ChEBI" id="CHEBI:84138"/>
        <dbReference type="ChEBI" id="CHEBI:156053"/>
        <dbReference type="ChEBI" id="CHEBI:456215"/>
    </reaction>
    <physiologicalReaction direction="left-to-right" evidence="5">
        <dbReference type="Rhea" id="RHEA:83436"/>
    </physiologicalReaction>
</comment>
<dbReference type="InterPro" id="IPR004364">
    <property type="entry name" value="Aa-tRNA-synt_II"/>
</dbReference>
<accession>A0A1H9LZJ0</accession>
<dbReference type="InterPro" id="IPR004525">
    <property type="entry name" value="EpmA"/>
</dbReference>
<keyword evidence="2" id="KW-0436">Ligase</keyword>
<dbReference type="InterPro" id="IPR045864">
    <property type="entry name" value="aa-tRNA-synth_II/BPL/LPL"/>
</dbReference>
<feature type="domain" description="Aminoacyl-transfer RNA synthetases class-II family profile" evidence="6">
    <location>
        <begin position="20"/>
        <end position="319"/>
    </location>
</feature>
<sequence length="323" mass="36508">MSQLWRATAPLNNLRKRAQIFAQIREFFATRDVLEVETPLMTSAAVSDPYIDTIECRYHPLPGQQEQSRYLQSSPEYAMKRLLASGSGAIYQICKAFRNGECGRRHNPEFTMLEWYRPGFDHHQLMDEVEALVAPLIGIDRFQRISYSALFRQYLQLDLQTATVQELAAITRQHIDIKMEDDNRDNWLNLLMSHVIEPQLDSQGAVFVYDYPASQAALARIAEDETGQPVACRFELFVAGVELANGYYELTDGGEQARRFQLDIAQRQSEGLPIRPTDSLLVDALESGMPECAGVAMGLDRLVMLALGTEQISDVIALPFDRA</sequence>
<dbReference type="InterPro" id="IPR006195">
    <property type="entry name" value="aa-tRNA-synth_II"/>
</dbReference>
<evidence type="ECO:0000259" key="6">
    <source>
        <dbReference type="PROSITE" id="PS50862"/>
    </source>
</evidence>
<dbReference type="GO" id="GO:0005829">
    <property type="term" value="C:cytosol"/>
    <property type="evidence" value="ECO:0007669"/>
    <property type="project" value="TreeGrafter"/>
</dbReference>
<dbReference type="STRING" id="355243.SAMN03080615_04186"/>
<dbReference type="Pfam" id="PF00152">
    <property type="entry name" value="tRNA-synt_2"/>
    <property type="match status" value="1"/>
</dbReference>
<dbReference type="AlphaFoldDB" id="A0A1H9LZJ0"/>
<keyword evidence="4" id="KW-0067">ATP-binding</keyword>
<dbReference type="GO" id="GO:0005524">
    <property type="term" value="F:ATP binding"/>
    <property type="evidence" value="ECO:0007669"/>
    <property type="project" value="UniProtKB-KW"/>
</dbReference>
<name>A0A1H9LZJ0_9GAMM</name>
<dbReference type="GO" id="GO:0006430">
    <property type="term" value="P:lysyl-tRNA aminoacylation"/>
    <property type="evidence" value="ECO:0007669"/>
    <property type="project" value="InterPro"/>
</dbReference>
<dbReference type="PROSITE" id="PS50862">
    <property type="entry name" value="AA_TRNA_LIGASE_II"/>
    <property type="match status" value="1"/>
</dbReference>
<evidence type="ECO:0000256" key="4">
    <source>
        <dbReference type="ARBA" id="ARBA00022840"/>
    </source>
</evidence>
<dbReference type="EMBL" id="FOGB01000020">
    <property type="protein sequence ID" value="SER16810.1"/>
    <property type="molecule type" value="Genomic_DNA"/>
</dbReference>
<protein>
    <submittedName>
        <fullName evidence="7">Lysyl-tRNA synthetase, class 2</fullName>
    </submittedName>
</protein>
<evidence type="ECO:0000256" key="1">
    <source>
        <dbReference type="ARBA" id="ARBA00011738"/>
    </source>
</evidence>
<keyword evidence="8" id="KW-1185">Reference proteome</keyword>
<dbReference type="NCBIfam" id="TIGR00462">
    <property type="entry name" value="genX"/>
    <property type="match status" value="1"/>
</dbReference>
<proteinExistence type="predicted"/>
<dbReference type="Gene3D" id="3.30.930.10">
    <property type="entry name" value="Bira Bifunctional Protein, Domain 2"/>
    <property type="match status" value="1"/>
</dbReference>
<organism evidence="7 8">
    <name type="scientific">Amphritea atlantica</name>
    <dbReference type="NCBI Taxonomy" id="355243"/>
    <lineage>
        <taxon>Bacteria</taxon>
        <taxon>Pseudomonadati</taxon>
        <taxon>Pseudomonadota</taxon>
        <taxon>Gammaproteobacteria</taxon>
        <taxon>Oceanospirillales</taxon>
        <taxon>Oceanospirillaceae</taxon>
        <taxon>Amphritea</taxon>
    </lineage>
</organism>
<keyword evidence="7" id="KW-0030">Aminoacyl-tRNA synthetase</keyword>
<reference evidence="8" key="1">
    <citation type="submission" date="2016-10" db="EMBL/GenBank/DDBJ databases">
        <authorList>
            <person name="Varghese N."/>
            <person name="Submissions S."/>
        </authorList>
    </citation>
    <scope>NUCLEOTIDE SEQUENCE [LARGE SCALE GENOMIC DNA]</scope>
    <source>
        <strain evidence="8">DSM 18887</strain>
    </source>
</reference>
<dbReference type="SUPFAM" id="SSF55681">
    <property type="entry name" value="Class II aaRS and biotin synthetases"/>
    <property type="match status" value="1"/>
</dbReference>
<dbReference type="GO" id="GO:0000049">
    <property type="term" value="F:tRNA binding"/>
    <property type="evidence" value="ECO:0007669"/>
    <property type="project" value="TreeGrafter"/>
</dbReference>
<keyword evidence="3" id="KW-0547">Nucleotide-binding</keyword>
<gene>
    <name evidence="7" type="ORF">SAMN03080615_04186</name>
</gene>
<dbReference type="OrthoDB" id="9802326at2"/>
<dbReference type="RefSeq" id="WP_091362052.1">
    <property type="nucleotide sequence ID" value="NZ_AP025284.1"/>
</dbReference>
<dbReference type="PANTHER" id="PTHR42918:SF6">
    <property type="entry name" value="ELONGATION FACTOR P--(R)-BETA-LYSINE LIGASE"/>
    <property type="match status" value="1"/>
</dbReference>
<dbReference type="NCBIfam" id="NF006828">
    <property type="entry name" value="PRK09350.1"/>
    <property type="match status" value="1"/>
</dbReference>
<evidence type="ECO:0000256" key="3">
    <source>
        <dbReference type="ARBA" id="ARBA00022741"/>
    </source>
</evidence>
<dbReference type="FunFam" id="3.30.930.10:FF:000017">
    <property type="entry name" value="Elongation factor P--(R)-beta-lysine ligase"/>
    <property type="match status" value="1"/>
</dbReference>
<evidence type="ECO:0000313" key="7">
    <source>
        <dbReference type="EMBL" id="SER16810.1"/>
    </source>
</evidence>
<evidence type="ECO:0000313" key="8">
    <source>
        <dbReference type="Proteomes" id="UP000198749"/>
    </source>
</evidence>
<dbReference type="Proteomes" id="UP000198749">
    <property type="component" value="Unassembled WGS sequence"/>
</dbReference>
<evidence type="ECO:0000256" key="5">
    <source>
        <dbReference type="ARBA" id="ARBA00052794"/>
    </source>
</evidence>
<dbReference type="PANTHER" id="PTHR42918">
    <property type="entry name" value="LYSYL-TRNA SYNTHETASE"/>
    <property type="match status" value="1"/>
</dbReference>
<evidence type="ECO:0000256" key="2">
    <source>
        <dbReference type="ARBA" id="ARBA00022598"/>
    </source>
</evidence>